<reference evidence="1 2" key="1">
    <citation type="submission" date="2022-03" db="EMBL/GenBank/DDBJ databases">
        <authorList>
            <person name="Macdonald S."/>
            <person name="Ahmed S."/>
            <person name="Newling K."/>
        </authorList>
    </citation>
    <scope>NUCLEOTIDE SEQUENCE [LARGE SCALE GENOMIC DNA]</scope>
</reference>
<evidence type="ECO:0000313" key="1">
    <source>
        <dbReference type="EMBL" id="CAH8334073.1"/>
    </source>
</evidence>
<gene>
    <name evidence="1" type="ORF">ERUC_LOCUS13021</name>
</gene>
<organism evidence="1 2">
    <name type="scientific">Eruca vesicaria subsp. sativa</name>
    <name type="common">Garden rocket</name>
    <name type="synonym">Eruca sativa</name>
    <dbReference type="NCBI Taxonomy" id="29727"/>
    <lineage>
        <taxon>Eukaryota</taxon>
        <taxon>Viridiplantae</taxon>
        <taxon>Streptophyta</taxon>
        <taxon>Embryophyta</taxon>
        <taxon>Tracheophyta</taxon>
        <taxon>Spermatophyta</taxon>
        <taxon>Magnoliopsida</taxon>
        <taxon>eudicotyledons</taxon>
        <taxon>Gunneridae</taxon>
        <taxon>Pentapetalae</taxon>
        <taxon>rosids</taxon>
        <taxon>malvids</taxon>
        <taxon>Brassicales</taxon>
        <taxon>Brassicaceae</taxon>
        <taxon>Brassiceae</taxon>
        <taxon>Eruca</taxon>
    </lineage>
</organism>
<dbReference type="AlphaFoldDB" id="A0ABC8JME0"/>
<dbReference type="Proteomes" id="UP001642260">
    <property type="component" value="Unassembled WGS sequence"/>
</dbReference>
<sequence length="107" mass="12383">MWSTMRSGRIEQKQRQRCCSCCCCSYSGKIPWLEEENGVPFDPTKNRQDSCLNHFLRTSCKAYVLCLFLKLIITLLGSCERTSSEETIQIHYLVCKITREDHLAVEA</sequence>
<evidence type="ECO:0000313" key="2">
    <source>
        <dbReference type="Proteomes" id="UP001642260"/>
    </source>
</evidence>
<proteinExistence type="predicted"/>
<protein>
    <submittedName>
        <fullName evidence="1">Uncharacterized protein</fullName>
    </submittedName>
</protein>
<dbReference type="EMBL" id="CAKOAT010123710">
    <property type="protein sequence ID" value="CAH8334073.1"/>
    <property type="molecule type" value="Genomic_DNA"/>
</dbReference>
<comment type="caution">
    <text evidence="1">The sequence shown here is derived from an EMBL/GenBank/DDBJ whole genome shotgun (WGS) entry which is preliminary data.</text>
</comment>
<accession>A0ABC8JME0</accession>
<name>A0ABC8JME0_ERUVS</name>
<keyword evidence="2" id="KW-1185">Reference proteome</keyword>